<reference evidence="1 2" key="1">
    <citation type="submission" date="2024-11" db="EMBL/GenBank/DDBJ databases">
        <title>Adaptive evolution of stress response genes in parasites aligns with host niche diversity.</title>
        <authorList>
            <person name="Hahn C."/>
            <person name="Resl P."/>
        </authorList>
    </citation>
    <scope>NUCLEOTIDE SEQUENCE [LARGE SCALE GENOMIC DNA]</scope>
    <source>
        <strain evidence="1">EGGRZ-B1_66</strain>
        <tissue evidence="1">Body</tissue>
    </source>
</reference>
<evidence type="ECO:0000313" key="1">
    <source>
        <dbReference type="EMBL" id="KAL3317539.1"/>
    </source>
</evidence>
<dbReference type="EMBL" id="JBJKFK010000369">
    <property type="protein sequence ID" value="KAL3317539.1"/>
    <property type="molecule type" value="Genomic_DNA"/>
</dbReference>
<sequence>MDWSDGANYFLLKSVQQCGLDFAKVAKRMDKSASVFLSNEQPRDFGEKSCSLQYNFLMATYRQKTDTASLVKDDSALLSSAIDFYTNLRRNHLIAKRDEYQQIIE</sequence>
<evidence type="ECO:0000313" key="2">
    <source>
        <dbReference type="Proteomes" id="UP001626550"/>
    </source>
</evidence>
<proteinExistence type="predicted"/>
<name>A0ABD2QDE1_9PLAT</name>
<dbReference type="Proteomes" id="UP001626550">
    <property type="component" value="Unassembled WGS sequence"/>
</dbReference>
<protein>
    <submittedName>
        <fullName evidence="1">Uncharacterized protein</fullName>
    </submittedName>
</protein>
<dbReference type="AlphaFoldDB" id="A0ABD2QDE1"/>
<keyword evidence="2" id="KW-1185">Reference proteome</keyword>
<accession>A0ABD2QDE1</accession>
<comment type="caution">
    <text evidence="1">The sequence shown here is derived from an EMBL/GenBank/DDBJ whole genome shotgun (WGS) entry which is preliminary data.</text>
</comment>
<gene>
    <name evidence="1" type="ORF">Ciccas_003799</name>
</gene>
<organism evidence="1 2">
    <name type="scientific">Cichlidogyrus casuarinus</name>
    <dbReference type="NCBI Taxonomy" id="1844966"/>
    <lineage>
        <taxon>Eukaryota</taxon>
        <taxon>Metazoa</taxon>
        <taxon>Spiralia</taxon>
        <taxon>Lophotrochozoa</taxon>
        <taxon>Platyhelminthes</taxon>
        <taxon>Monogenea</taxon>
        <taxon>Monopisthocotylea</taxon>
        <taxon>Dactylogyridea</taxon>
        <taxon>Ancyrocephalidae</taxon>
        <taxon>Cichlidogyrus</taxon>
    </lineage>
</organism>